<accession>A0ABX7R0X2</accession>
<evidence type="ECO:0000313" key="2">
    <source>
        <dbReference type="EMBL" id="QSX36952.1"/>
    </source>
</evidence>
<reference evidence="2 3" key="1">
    <citation type="submission" date="2021-03" db="EMBL/GenBank/DDBJ databases">
        <title>Novel species identification of genus Shewanella.</title>
        <authorList>
            <person name="Liu G."/>
            <person name="Zhang Q."/>
        </authorList>
    </citation>
    <scope>NUCLEOTIDE SEQUENCE [LARGE SCALE GENOMIC DNA]</scope>
    <source>
        <strain evidence="2 3">FJAT-52962</strain>
    </source>
</reference>
<dbReference type="InterPro" id="IPR046537">
    <property type="entry name" value="DUF6602"/>
</dbReference>
<evidence type="ECO:0000259" key="1">
    <source>
        <dbReference type="Pfam" id="PF20247"/>
    </source>
</evidence>
<proteinExistence type="predicted"/>
<keyword evidence="3" id="KW-1185">Reference proteome</keyword>
<gene>
    <name evidence="2" type="ORF">JYB85_17085</name>
</gene>
<protein>
    <recommendedName>
        <fullName evidence="1">DUF6602 domain-containing protein</fullName>
    </recommendedName>
</protein>
<feature type="domain" description="DUF6602" evidence="1">
    <location>
        <begin position="20"/>
        <end position="117"/>
    </location>
</feature>
<dbReference type="Pfam" id="PF20247">
    <property type="entry name" value="DUF6602"/>
    <property type="match status" value="1"/>
</dbReference>
<name>A0ABX7R0X2_9GAMM</name>
<organism evidence="2 3">
    <name type="scientific">Shewanella sedimentimangrovi</name>
    <dbReference type="NCBI Taxonomy" id="2814293"/>
    <lineage>
        <taxon>Bacteria</taxon>
        <taxon>Pseudomonadati</taxon>
        <taxon>Pseudomonadota</taxon>
        <taxon>Gammaproteobacteria</taxon>
        <taxon>Alteromonadales</taxon>
        <taxon>Shewanellaceae</taxon>
        <taxon>Shewanella</taxon>
    </lineage>
</organism>
<dbReference type="RefSeq" id="WP_207380240.1">
    <property type="nucleotide sequence ID" value="NZ_CP071502.1"/>
</dbReference>
<evidence type="ECO:0000313" key="3">
    <source>
        <dbReference type="Proteomes" id="UP000663207"/>
    </source>
</evidence>
<dbReference type="CDD" id="cd21173">
    <property type="entry name" value="NucC-like"/>
    <property type="match status" value="1"/>
</dbReference>
<dbReference type="EMBL" id="CP071502">
    <property type="protein sequence ID" value="QSX36952.1"/>
    <property type="molecule type" value="Genomic_DNA"/>
</dbReference>
<sequence>MALYQNYAKELLSKLGRLNELIKHAPSIGTFHESIISNYLKNFLPQRFSVKTGFIFNPSSKDISPQIDIIVVDENVPSAYLFKDLDFVVVSPYSVVCAIEIKTNFNKGSFIDICDKSNLYTKVNPYPINNFIALCFKTTTTNENTVGGWYSSVKIEDEWLNYPSEIFILDYCYFKSAPNIHSTPSGVLRIVCNENSGVDREEALLTSFLFTVLKFCELKDGKHREDTIQTVFQGDYDNLFLMKHECFKYGVGKLDLLEYKLANGEIIYKRNI</sequence>
<dbReference type="Proteomes" id="UP000663207">
    <property type="component" value="Chromosome"/>
</dbReference>